<keyword evidence="5" id="KW-0472">Membrane</keyword>
<proteinExistence type="predicted"/>
<evidence type="ECO:0000256" key="2">
    <source>
        <dbReference type="ARBA" id="ARBA00022771"/>
    </source>
</evidence>
<reference evidence="8 9" key="1">
    <citation type="submission" date="2019-06" db="EMBL/GenBank/DDBJ databases">
        <title>Genomics analysis of Aphanomyces spp. identifies a new class of oomycete effector associated with host adaptation.</title>
        <authorList>
            <person name="Gaulin E."/>
        </authorList>
    </citation>
    <scope>NUCLEOTIDE SEQUENCE [LARGE SCALE GENOMIC DNA]</scope>
    <source>
        <strain evidence="8 9">E</strain>
    </source>
</reference>
<keyword evidence="5" id="KW-0812">Transmembrane</keyword>
<dbReference type="InterPro" id="IPR036865">
    <property type="entry name" value="CRAL-TRIO_dom_sf"/>
</dbReference>
<evidence type="ECO:0000259" key="6">
    <source>
        <dbReference type="PROSITE" id="PS50178"/>
    </source>
</evidence>
<dbReference type="Pfam" id="PF01363">
    <property type="entry name" value="FYVE"/>
    <property type="match status" value="1"/>
</dbReference>
<evidence type="ECO:0000313" key="8">
    <source>
        <dbReference type="EMBL" id="KAF0707557.1"/>
    </source>
</evidence>
<feature type="domain" description="CRAL-TRIO" evidence="7">
    <location>
        <begin position="531"/>
        <end position="705"/>
    </location>
</feature>
<keyword evidence="2 4" id="KW-0863">Zinc-finger</keyword>
<dbReference type="PROSITE" id="PS50191">
    <property type="entry name" value="CRAL_TRIO"/>
    <property type="match status" value="1"/>
</dbReference>
<organism evidence="8 9">
    <name type="scientific">Aphanomyces astaci</name>
    <name type="common">Crayfish plague agent</name>
    <dbReference type="NCBI Taxonomy" id="112090"/>
    <lineage>
        <taxon>Eukaryota</taxon>
        <taxon>Sar</taxon>
        <taxon>Stramenopiles</taxon>
        <taxon>Oomycota</taxon>
        <taxon>Saprolegniomycetes</taxon>
        <taxon>Saprolegniales</taxon>
        <taxon>Verrucalvaceae</taxon>
        <taxon>Aphanomyces</taxon>
    </lineage>
</organism>
<evidence type="ECO:0000259" key="7">
    <source>
        <dbReference type="PROSITE" id="PS50191"/>
    </source>
</evidence>
<dbReference type="InterPro" id="IPR011011">
    <property type="entry name" value="Znf_FYVE_PHD"/>
</dbReference>
<dbReference type="InterPro" id="IPR013083">
    <property type="entry name" value="Znf_RING/FYVE/PHD"/>
</dbReference>
<name>A0A6A4Z9Z1_APHAT</name>
<dbReference type="SUPFAM" id="SSF46938">
    <property type="entry name" value="CRAL/TRIO N-terminal domain"/>
    <property type="match status" value="1"/>
</dbReference>
<feature type="domain" description="FYVE-type" evidence="6">
    <location>
        <begin position="57"/>
        <end position="117"/>
    </location>
</feature>
<dbReference type="CDD" id="cd15744">
    <property type="entry name" value="FYVE_RUFY3"/>
    <property type="match status" value="1"/>
</dbReference>
<evidence type="ECO:0000313" key="9">
    <source>
        <dbReference type="Proteomes" id="UP000469452"/>
    </source>
</evidence>
<dbReference type="SUPFAM" id="SSF52087">
    <property type="entry name" value="CRAL/TRIO domain"/>
    <property type="match status" value="1"/>
</dbReference>
<dbReference type="AlphaFoldDB" id="A0A6A4Z9Z1"/>
<comment type="caution">
    <text evidence="8">The sequence shown here is derived from an EMBL/GenBank/DDBJ whole genome shotgun (WGS) entry which is preliminary data.</text>
</comment>
<dbReference type="SMART" id="SM00516">
    <property type="entry name" value="SEC14"/>
    <property type="match status" value="1"/>
</dbReference>
<dbReference type="Gene3D" id="3.40.525.10">
    <property type="entry name" value="CRAL-TRIO lipid binding domain"/>
    <property type="match status" value="1"/>
</dbReference>
<dbReference type="InterPro" id="IPR017455">
    <property type="entry name" value="Znf_FYVE-rel"/>
</dbReference>
<accession>A0A6A4Z9Z1</accession>
<dbReference type="Pfam" id="PF00650">
    <property type="entry name" value="CRAL_TRIO"/>
    <property type="match status" value="1"/>
</dbReference>
<dbReference type="Proteomes" id="UP000469452">
    <property type="component" value="Unassembled WGS sequence"/>
</dbReference>
<evidence type="ECO:0000256" key="5">
    <source>
        <dbReference type="SAM" id="Phobius"/>
    </source>
</evidence>
<dbReference type="SMART" id="SM00064">
    <property type="entry name" value="FYVE"/>
    <property type="match status" value="1"/>
</dbReference>
<keyword evidence="3" id="KW-0862">Zinc</keyword>
<keyword evidence="5" id="KW-1133">Transmembrane helix</keyword>
<dbReference type="CDD" id="cd00170">
    <property type="entry name" value="SEC14"/>
    <property type="match status" value="1"/>
</dbReference>
<gene>
    <name evidence="8" type="ORF">AaE_013550</name>
</gene>
<dbReference type="InterPro" id="IPR051026">
    <property type="entry name" value="PI/PC_transfer"/>
</dbReference>
<dbReference type="Gene3D" id="3.30.40.10">
    <property type="entry name" value="Zinc/RING finger domain, C3HC4 (zinc finger)"/>
    <property type="match status" value="1"/>
</dbReference>
<dbReference type="GO" id="GO:0008270">
    <property type="term" value="F:zinc ion binding"/>
    <property type="evidence" value="ECO:0007669"/>
    <property type="project" value="UniProtKB-KW"/>
</dbReference>
<dbReference type="InterPro" id="IPR036273">
    <property type="entry name" value="CRAL/TRIO_N_dom_sf"/>
</dbReference>
<dbReference type="PANTHER" id="PTHR45657">
    <property type="entry name" value="CRAL-TRIO DOMAIN-CONTAINING PROTEIN YKL091C-RELATED"/>
    <property type="match status" value="1"/>
</dbReference>
<protein>
    <recommendedName>
        <fullName evidence="10">CRAL-TRIO domain-containing protein</fullName>
    </recommendedName>
</protein>
<dbReference type="SUPFAM" id="SSF57903">
    <property type="entry name" value="FYVE/PHD zinc finger"/>
    <property type="match status" value="1"/>
</dbReference>
<feature type="transmembrane region" description="Helical" evidence="5">
    <location>
        <begin position="394"/>
        <end position="413"/>
    </location>
</feature>
<keyword evidence="1" id="KW-0479">Metal-binding</keyword>
<dbReference type="EMBL" id="VJMI01019355">
    <property type="protein sequence ID" value="KAF0707557.1"/>
    <property type="molecule type" value="Genomic_DNA"/>
</dbReference>
<dbReference type="PANTHER" id="PTHR45657:SF1">
    <property type="entry name" value="CRAL-TRIO DOMAIN-CONTAINING PROTEIN YKL091C-RELATED"/>
    <property type="match status" value="1"/>
</dbReference>
<dbReference type="PROSITE" id="PS50178">
    <property type="entry name" value="ZF_FYVE"/>
    <property type="match status" value="1"/>
</dbReference>
<evidence type="ECO:0000256" key="4">
    <source>
        <dbReference type="PROSITE-ProRule" id="PRU00091"/>
    </source>
</evidence>
<evidence type="ECO:0008006" key="10">
    <source>
        <dbReference type="Google" id="ProtNLM"/>
    </source>
</evidence>
<dbReference type="InterPro" id="IPR000306">
    <property type="entry name" value="Znf_FYVE"/>
</dbReference>
<evidence type="ECO:0000256" key="1">
    <source>
        <dbReference type="ARBA" id="ARBA00022723"/>
    </source>
</evidence>
<dbReference type="VEuPathDB" id="FungiDB:H257_05850"/>
<evidence type="ECO:0000256" key="3">
    <source>
        <dbReference type="ARBA" id="ARBA00022833"/>
    </source>
</evidence>
<feature type="transmembrane region" description="Helical" evidence="5">
    <location>
        <begin position="433"/>
        <end position="449"/>
    </location>
</feature>
<dbReference type="InterPro" id="IPR001251">
    <property type="entry name" value="CRAL-TRIO_dom"/>
</dbReference>
<sequence length="768" mass="85467">MTGATQPRKRLASDDVMANLSTSFDAFRRRISGLASPDATTTNPGSPMTTVPPPQLPEAVSECSVCLCSLGLLKFKYVCKNCDKTVCGAHSKNQIPLPDMGVWKEVRVCDVCYEQRLKRRAGAIETSDDAPGDDDTSLCGILFSGLVEEQDDTLDEMLYLGSFRMGSRSLASRNFNPNMAIWIERMVMLTPAELLSFKPQKDKDKEEFLLGIGEVRSSIHMTDILHIDVDEHYPRILTLVRSDGRYVRSIYRLRAKDIETCAAITKKLQEAMHLFQAALHKLQRGLRPEDNVVACVTVQHHPSLDEIVVRAGTGPDDSTPSRPQFLLELYPASVVRLYASSPVVSAVATYTVPELFQQVKRCDTVRGATSTDEHQLVTHVDIERMPPQGGWASYGWLGVGLAAIGGGSGVVMLMSAQSPPALPLLLLPPLHSLLPWLVVALMALTLSFAKHLNVMVRTWQLWGPQTFRLVCVKVDCIKNTLPPHAKDLTVDLRFTEACKGDADEAKRKYSKYLEWRHDHNIDTILLRPHPNFKVIKESYPQVTHKRDKLGHLVAFELAGGMRKGMQYFQSKGVTEEDVVTHLGFYNEFLWTVLDRRPFPDGVMVKVIDMQGVTMGDFGGDVVNFMKKCSIVGEAYYPERLYKIFIVNPPSWFSMVWKAVSPLVNPKTRDKIHVVRGQKEIQKALLEFIDAASLPEAYGGTCACPGGCLANSDDEILLREYVAKMNAPAGSVDLAAELAVLQGVKDLTIQLKQRRGLQCTGCFTSYEYS</sequence>